<comment type="caution">
    <text evidence="1">The sequence shown here is derived from an EMBL/GenBank/DDBJ whole genome shotgun (WGS) entry which is preliminary data.</text>
</comment>
<evidence type="ECO:0000313" key="2">
    <source>
        <dbReference type="Proteomes" id="UP001054945"/>
    </source>
</evidence>
<dbReference type="EMBL" id="BPLR01001078">
    <property type="protein sequence ID" value="GIY99719.1"/>
    <property type="molecule type" value="Genomic_DNA"/>
</dbReference>
<organism evidence="1 2">
    <name type="scientific">Caerostris extrusa</name>
    <name type="common">Bark spider</name>
    <name type="synonym">Caerostris bankana</name>
    <dbReference type="NCBI Taxonomy" id="172846"/>
    <lineage>
        <taxon>Eukaryota</taxon>
        <taxon>Metazoa</taxon>
        <taxon>Ecdysozoa</taxon>
        <taxon>Arthropoda</taxon>
        <taxon>Chelicerata</taxon>
        <taxon>Arachnida</taxon>
        <taxon>Araneae</taxon>
        <taxon>Araneomorphae</taxon>
        <taxon>Entelegynae</taxon>
        <taxon>Araneoidea</taxon>
        <taxon>Araneidae</taxon>
        <taxon>Caerostris</taxon>
    </lineage>
</organism>
<name>A0AAV4Y071_CAEEX</name>
<protein>
    <submittedName>
        <fullName evidence="1">Uncharacterized protein</fullName>
    </submittedName>
</protein>
<accession>A0AAV4Y071</accession>
<evidence type="ECO:0000313" key="1">
    <source>
        <dbReference type="EMBL" id="GIY99719.1"/>
    </source>
</evidence>
<dbReference type="AlphaFoldDB" id="A0AAV4Y071"/>
<gene>
    <name evidence="1" type="ORF">CEXT_779581</name>
</gene>
<dbReference type="Proteomes" id="UP001054945">
    <property type="component" value="Unassembled WGS sequence"/>
</dbReference>
<keyword evidence="2" id="KW-1185">Reference proteome</keyword>
<sequence length="116" mass="13089">MNLQECQPFLVGTLFHQRCMMQYVASLDYTITMQIEMGGRAVRRETSPTEWYDLILRLGSISGHFRMGTGCYDVGKNVGEINKKEYVSVITLCLLRTTVGSAACLIFQPLEELGLM</sequence>
<proteinExistence type="predicted"/>
<reference evidence="1 2" key="1">
    <citation type="submission" date="2021-06" db="EMBL/GenBank/DDBJ databases">
        <title>Caerostris extrusa draft genome.</title>
        <authorList>
            <person name="Kono N."/>
            <person name="Arakawa K."/>
        </authorList>
    </citation>
    <scope>NUCLEOTIDE SEQUENCE [LARGE SCALE GENOMIC DNA]</scope>
</reference>